<gene>
    <name evidence="3" type="ORF">JCM21738_4753</name>
</gene>
<dbReference type="InterPro" id="IPR050338">
    <property type="entry name" value="DisA"/>
</dbReference>
<comment type="caution">
    <text evidence="3">The sequence shown here is derived from an EMBL/GenBank/DDBJ whole genome shotgun (WGS) entry which is preliminary data.</text>
</comment>
<dbReference type="SUPFAM" id="SSF143597">
    <property type="entry name" value="YojJ-like"/>
    <property type="match status" value="1"/>
</dbReference>
<dbReference type="EMBL" id="BAUW01000095">
    <property type="protein sequence ID" value="GAE47741.1"/>
    <property type="molecule type" value="Genomic_DNA"/>
</dbReference>
<dbReference type="eggNOG" id="COG1624">
    <property type="taxonomic scope" value="Bacteria"/>
</dbReference>
<keyword evidence="1" id="KW-0812">Transmembrane</keyword>
<dbReference type="Proteomes" id="UP000018949">
    <property type="component" value="Unassembled WGS sequence"/>
</dbReference>
<sequence length="107" mass="12145">MSFADFEFLEYLANIVDILLVWFVIYKLIAIIRGTKAVQLLKGIFVILIVKFVSDYFGLNTLSWMMEQVLTWGFLAIIIIFQRVAPGTRTARQGAALCQIRAAGRGR</sequence>
<dbReference type="AlphaFoldDB" id="W4RTV0"/>
<dbReference type="PANTHER" id="PTHR34185:SF1">
    <property type="entry name" value="DIADENYLATE CYCLASE"/>
    <property type="match status" value="1"/>
</dbReference>
<proteinExistence type="predicted"/>
<feature type="transmembrane region" description="Helical" evidence="1">
    <location>
        <begin position="39"/>
        <end position="57"/>
    </location>
</feature>
<dbReference type="PANTHER" id="PTHR34185">
    <property type="entry name" value="DIADENYLATE CYCLASE"/>
    <property type="match status" value="1"/>
</dbReference>
<accession>W4RTV0</accession>
<keyword evidence="4" id="KW-1185">Reference proteome</keyword>
<keyword evidence="1" id="KW-0472">Membrane</keyword>
<evidence type="ECO:0000313" key="3">
    <source>
        <dbReference type="EMBL" id="GAE47741.1"/>
    </source>
</evidence>
<feature type="domain" description="Diadenylate cyclase CdaA N-terminal" evidence="2">
    <location>
        <begin position="12"/>
        <end position="82"/>
    </location>
</feature>
<feature type="transmembrane region" description="Helical" evidence="1">
    <location>
        <begin position="12"/>
        <end position="32"/>
    </location>
</feature>
<evidence type="ECO:0000259" key="2">
    <source>
        <dbReference type="Pfam" id="PF19293"/>
    </source>
</evidence>
<dbReference type="GO" id="GO:0004016">
    <property type="term" value="F:adenylate cyclase activity"/>
    <property type="evidence" value="ECO:0007669"/>
    <property type="project" value="TreeGrafter"/>
</dbReference>
<dbReference type="InterPro" id="IPR036888">
    <property type="entry name" value="DNA_integrity_DisA_N_sf"/>
</dbReference>
<evidence type="ECO:0000313" key="4">
    <source>
        <dbReference type="Proteomes" id="UP000018949"/>
    </source>
</evidence>
<organism evidence="3 4">
    <name type="scientific">Mesobacillus boroniphilus JCM 21738</name>
    <dbReference type="NCBI Taxonomy" id="1294265"/>
    <lineage>
        <taxon>Bacteria</taxon>
        <taxon>Bacillati</taxon>
        <taxon>Bacillota</taxon>
        <taxon>Bacilli</taxon>
        <taxon>Bacillales</taxon>
        <taxon>Bacillaceae</taxon>
        <taxon>Mesobacillus</taxon>
    </lineage>
</organism>
<evidence type="ECO:0000256" key="1">
    <source>
        <dbReference type="SAM" id="Phobius"/>
    </source>
</evidence>
<dbReference type="InterPro" id="IPR045585">
    <property type="entry name" value="CdaA_N"/>
</dbReference>
<feature type="transmembrane region" description="Helical" evidence="1">
    <location>
        <begin position="69"/>
        <end position="85"/>
    </location>
</feature>
<keyword evidence="1" id="KW-1133">Transmembrane helix</keyword>
<name>W4RTV0_9BACI</name>
<dbReference type="Pfam" id="PF19293">
    <property type="entry name" value="CdaA_N"/>
    <property type="match status" value="1"/>
</dbReference>
<reference evidence="3 4" key="1">
    <citation type="submission" date="2013-12" db="EMBL/GenBank/DDBJ databases">
        <title>NBRP : Genome information of microbial organism related human and environment.</title>
        <authorList>
            <person name="Hattori M."/>
            <person name="Oshima K."/>
            <person name="Inaba H."/>
            <person name="Suda W."/>
            <person name="Sakamoto M."/>
            <person name="Iino T."/>
            <person name="Kitahara M."/>
            <person name="Oshida Y."/>
            <person name="Iida T."/>
            <person name="Kudo T."/>
            <person name="Itoh T."/>
            <person name="Ahmed I."/>
            <person name="Ohkuma M."/>
        </authorList>
    </citation>
    <scope>NUCLEOTIDE SEQUENCE [LARGE SCALE GENOMIC DNA]</scope>
    <source>
        <strain evidence="3 4">JCM 21738</strain>
    </source>
</reference>
<protein>
    <recommendedName>
        <fullName evidence="2">Diadenylate cyclase CdaA N-terminal domain-containing protein</fullName>
    </recommendedName>
</protein>